<dbReference type="CDD" id="cd05390">
    <property type="entry name" value="HypB"/>
    <property type="match status" value="1"/>
</dbReference>
<dbReference type="RefSeq" id="WP_073240183.1">
    <property type="nucleotide sequence ID" value="NZ_FQUY01000036.1"/>
</dbReference>
<comment type="similarity">
    <text evidence="1">Belongs to the SIMIBI class G3E GTPase family. HypB/HupM subfamily.</text>
</comment>
<keyword evidence="5" id="KW-0378">Hydrolase</keyword>
<evidence type="ECO:0000256" key="6">
    <source>
        <dbReference type="ARBA" id="ARBA00022833"/>
    </source>
</evidence>
<dbReference type="GO" id="GO:0016151">
    <property type="term" value="F:nickel cation binding"/>
    <property type="evidence" value="ECO:0007669"/>
    <property type="project" value="InterPro"/>
</dbReference>
<evidence type="ECO:0000313" key="10">
    <source>
        <dbReference type="Proteomes" id="UP000184148"/>
    </source>
</evidence>
<dbReference type="Gene3D" id="3.40.50.300">
    <property type="entry name" value="P-loop containing nucleotide triphosphate hydrolases"/>
    <property type="match status" value="1"/>
</dbReference>
<evidence type="ECO:0000259" key="8">
    <source>
        <dbReference type="Pfam" id="PF02492"/>
    </source>
</evidence>
<dbReference type="PANTHER" id="PTHR30134">
    <property type="entry name" value="HYDROGENASE PROTEIN ASSEMBLY PROTEIN, NICKEL CHAPERONE"/>
    <property type="match status" value="1"/>
</dbReference>
<dbReference type="InterPro" id="IPR004392">
    <property type="entry name" value="Hyd_mat_HypB"/>
</dbReference>
<keyword evidence="2" id="KW-0533">Nickel</keyword>
<dbReference type="PIRSF" id="PIRSF005624">
    <property type="entry name" value="Ni-bind_GTPase"/>
    <property type="match status" value="1"/>
</dbReference>
<keyword evidence="7" id="KW-0342">GTP-binding</keyword>
<gene>
    <name evidence="9" type="ORF">SAMN02745133_03021</name>
</gene>
<accession>A0A1M5CT81</accession>
<dbReference type="STRING" id="1121429.SAMN02745133_03021"/>
<dbReference type="OrthoDB" id="9802035at2"/>
<keyword evidence="3" id="KW-0479">Metal-binding</keyword>
<evidence type="ECO:0000256" key="4">
    <source>
        <dbReference type="ARBA" id="ARBA00022741"/>
    </source>
</evidence>
<keyword evidence="4" id="KW-0547">Nucleotide-binding</keyword>
<dbReference type="InterPro" id="IPR003495">
    <property type="entry name" value="CobW/HypB/UreG_nucleotide-bd"/>
</dbReference>
<name>A0A1M5CT81_9FIRM</name>
<organism evidence="9 10">
    <name type="scientific">Desulforamulus putei DSM 12395</name>
    <dbReference type="NCBI Taxonomy" id="1121429"/>
    <lineage>
        <taxon>Bacteria</taxon>
        <taxon>Bacillati</taxon>
        <taxon>Bacillota</taxon>
        <taxon>Clostridia</taxon>
        <taxon>Eubacteriales</taxon>
        <taxon>Peptococcaceae</taxon>
        <taxon>Desulforamulus</taxon>
    </lineage>
</organism>
<proteinExistence type="inferred from homology"/>
<dbReference type="AlphaFoldDB" id="A0A1M5CT81"/>
<evidence type="ECO:0000256" key="7">
    <source>
        <dbReference type="ARBA" id="ARBA00023134"/>
    </source>
</evidence>
<evidence type="ECO:0000256" key="5">
    <source>
        <dbReference type="ARBA" id="ARBA00022801"/>
    </source>
</evidence>
<evidence type="ECO:0000256" key="1">
    <source>
        <dbReference type="ARBA" id="ARBA00006211"/>
    </source>
</evidence>
<evidence type="ECO:0000256" key="2">
    <source>
        <dbReference type="ARBA" id="ARBA00022596"/>
    </source>
</evidence>
<evidence type="ECO:0000256" key="3">
    <source>
        <dbReference type="ARBA" id="ARBA00022723"/>
    </source>
</evidence>
<dbReference type="Pfam" id="PF02492">
    <property type="entry name" value="cobW"/>
    <property type="match status" value="1"/>
</dbReference>
<dbReference type="GO" id="GO:0008270">
    <property type="term" value="F:zinc ion binding"/>
    <property type="evidence" value="ECO:0007669"/>
    <property type="project" value="TreeGrafter"/>
</dbReference>
<evidence type="ECO:0000313" key="9">
    <source>
        <dbReference type="EMBL" id="SHF57915.1"/>
    </source>
</evidence>
<dbReference type="PANTHER" id="PTHR30134:SF2">
    <property type="entry name" value="HYDROGENASE MATURATION FACTOR HYPB"/>
    <property type="match status" value="1"/>
</dbReference>
<keyword evidence="6" id="KW-0862">Zinc</keyword>
<dbReference type="EMBL" id="FQUY01000036">
    <property type="protein sequence ID" value="SHF57915.1"/>
    <property type="molecule type" value="Genomic_DNA"/>
</dbReference>
<protein>
    <submittedName>
        <fullName evidence="9">Hydrogenase nickel incorporation protein HypB</fullName>
    </submittedName>
</protein>
<dbReference type="InterPro" id="IPR027417">
    <property type="entry name" value="P-loop_NTPase"/>
</dbReference>
<dbReference type="SUPFAM" id="SSF52540">
    <property type="entry name" value="P-loop containing nucleoside triphosphate hydrolases"/>
    <property type="match status" value="1"/>
</dbReference>
<dbReference type="GO" id="GO:0051604">
    <property type="term" value="P:protein maturation"/>
    <property type="evidence" value="ECO:0007669"/>
    <property type="project" value="InterPro"/>
</dbReference>
<dbReference type="Proteomes" id="UP000184148">
    <property type="component" value="Unassembled WGS sequence"/>
</dbReference>
<keyword evidence="10" id="KW-1185">Reference proteome</keyword>
<sequence length="221" mass="25059">MEIKVLRNIMKRNEDLATVNRELFDRYGILAVNLMSSPGAGKTTILERAILKLKDELKIGVIEGDLMTTRDAERIHCQGVPVVQINTEGGCHLDANMVNRAVQELEIENLDLIIIENVGNLVCPSAFDLGEDLRVVVISVPEGDDKPSKYPVMFRETKACILNKIDLLPYSNFNVDNFTEDVLSLNPNIEIFQMSASSGEGIDEWCLWLKGEWERKRQRRR</sequence>
<feature type="domain" description="CobW/HypB/UreG nucleotide-binding" evidence="8">
    <location>
        <begin position="32"/>
        <end position="192"/>
    </location>
</feature>
<dbReference type="GO" id="GO:0003924">
    <property type="term" value="F:GTPase activity"/>
    <property type="evidence" value="ECO:0007669"/>
    <property type="project" value="InterPro"/>
</dbReference>
<dbReference type="GO" id="GO:0005525">
    <property type="term" value="F:GTP binding"/>
    <property type="evidence" value="ECO:0007669"/>
    <property type="project" value="UniProtKB-KW"/>
</dbReference>
<reference evidence="10" key="1">
    <citation type="submission" date="2016-11" db="EMBL/GenBank/DDBJ databases">
        <authorList>
            <person name="Varghese N."/>
            <person name="Submissions S."/>
        </authorList>
    </citation>
    <scope>NUCLEOTIDE SEQUENCE [LARGE SCALE GENOMIC DNA]</scope>
    <source>
        <strain evidence="10">DSM 12395</strain>
    </source>
</reference>
<dbReference type="NCBIfam" id="TIGR00073">
    <property type="entry name" value="hypB"/>
    <property type="match status" value="1"/>
</dbReference>